<dbReference type="KEGG" id="cbae:COR50_08880"/>
<dbReference type="RefSeq" id="WP_098193658.1">
    <property type="nucleotide sequence ID" value="NZ_CP023777.1"/>
</dbReference>
<feature type="region of interest" description="Disordered" evidence="1">
    <location>
        <begin position="269"/>
        <end position="326"/>
    </location>
</feature>
<organism evidence="2 3">
    <name type="scientific">Chitinophaga caeni</name>
    <dbReference type="NCBI Taxonomy" id="2029983"/>
    <lineage>
        <taxon>Bacteria</taxon>
        <taxon>Pseudomonadati</taxon>
        <taxon>Bacteroidota</taxon>
        <taxon>Chitinophagia</taxon>
        <taxon>Chitinophagales</taxon>
        <taxon>Chitinophagaceae</taxon>
        <taxon>Chitinophaga</taxon>
    </lineage>
</organism>
<dbReference type="Proteomes" id="UP000220133">
    <property type="component" value="Chromosome"/>
</dbReference>
<dbReference type="EMBL" id="CP023777">
    <property type="protein sequence ID" value="ATL47276.1"/>
    <property type="molecule type" value="Genomic_DNA"/>
</dbReference>
<dbReference type="AlphaFoldDB" id="A0A291QTK7"/>
<gene>
    <name evidence="2" type="ORF">COR50_08880</name>
</gene>
<evidence type="ECO:0000313" key="3">
    <source>
        <dbReference type="Proteomes" id="UP000220133"/>
    </source>
</evidence>
<feature type="compositionally biased region" description="Polar residues" evidence="1">
    <location>
        <begin position="313"/>
        <end position="326"/>
    </location>
</feature>
<dbReference type="OrthoDB" id="1466667at2"/>
<sequence>MMATKTKTSLKRLGRFLLWTAVFAGFVVLLVAAGKEKNDAKCKDIKISFKAEKSKVFLETADIKALIIHNKRDNPVGKASREINILAIEKTVEKEPWVKDAEIYIDNNQVLHIDLTQREPVARVFTFNGNSFYFDPGGERIPASPKFSVKVPVFTNYPTDSQRKLSKADSTLTCQLIDIASYIVADTFWNAQVEQVNITPDREFEIIPKLGEHVIEFGEGTQVDNKFKKLLVFYKEALNKVGWNTYSRINIAYQNEVYAVKKDAKTALVPTDSTATPRVEEDPSMRVQGRPVVAGETNPPKRNPNNKTAGNKGRSQQPRAIYTGQH</sequence>
<evidence type="ECO:0000313" key="2">
    <source>
        <dbReference type="EMBL" id="ATL47276.1"/>
    </source>
</evidence>
<protein>
    <recommendedName>
        <fullName evidence="4">Cell division protein FtsQ</fullName>
    </recommendedName>
</protein>
<feature type="compositionally biased region" description="Low complexity" evidence="1">
    <location>
        <begin position="298"/>
        <end position="307"/>
    </location>
</feature>
<evidence type="ECO:0000256" key="1">
    <source>
        <dbReference type="SAM" id="MobiDB-lite"/>
    </source>
</evidence>
<proteinExistence type="predicted"/>
<reference evidence="2 3" key="1">
    <citation type="submission" date="2017-10" db="EMBL/GenBank/DDBJ databases">
        <title>Paenichitinophaga pekingensis gen. nov., sp. nov., isolated from activated sludge.</title>
        <authorList>
            <person name="Jin D."/>
            <person name="Kong X."/>
            <person name="Deng Y."/>
            <person name="Bai Z."/>
        </authorList>
    </citation>
    <scope>NUCLEOTIDE SEQUENCE [LARGE SCALE GENOMIC DNA]</scope>
    <source>
        <strain evidence="2 3">13</strain>
    </source>
</reference>
<name>A0A291QTK7_9BACT</name>
<keyword evidence="3" id="KW-1185">Reference proteome</keyword>
<evidence type="ECO:0008006" key="4">
    <source>
        <dbReference type="Google" id="ProtNLM"/>
    </source>
</evidence>
<accession>A0A291QTK7</accession>